<reference evidence="1 2" key="1">
    <citation type="submission" date="2019-11" db="EMBL/GenBank/DDBJ databases">
        <title>Genome sequences of 17 halophilic strains isolated from different environments.</title>
        <authorList>
            <person name="Furrow R.E."/>
        </authorList>
    </citation>
    <scope>NUCLEOTIDE SEQUENCE [LARGE SCALE GENOMIC DNA]</scope>
    <source>
        <strain evidence="1 2">SL-4</strain>
    </source>
</reference>
<dbReference type="Gene3D" id="3.20.20.80">
    <property type="entry name" value="Glycosidases"/>
    <property type="match status" value="1"/>
</dbReference>
<protein>
    <recommendedName>
        <fullName evidence="3">Family 2 glycosyl transferase</fullName>
    </recommendedName>
</protein>
<dbReference type="OrthoDB" id="916275at2"/>
<sequence>MKKNLWIVGGVLFVLALPSLIWLFSPSRSLDVTVLDKTVPDESFREHKSLMWLLNHNKYTTNEDKSYEAASHYGLVPDEEAQVIEEKPLPEDLGNTELIYIADTYGVYEEDVPWAEESKEGGAPSLIHGGLSMGEWQQMKQQVQSNGKDLVMEFNSFASPTSEAVRNDVTDFLKVDWQGWIGRYFQDLTEGREVPGWVVSRWEEKGEPWTYEGEGVVLIHEFTSEVLVLSLEEGDLEDAPILATFTEKGKEQFDLHQSTPYLYWFDILEAEEGAEVLAEYEIQTSEQGSGKLDEHGIPSTFPAVTHYEDQGGHRYYFSGDFADLADVPSFYQYKGFAKVREWVAKFQPNSEESFFWSTYQPMMESILSAVAKEEAEKPVTVPQALTEDTHHPSRVHDQKVEVFQDNEWQSMTVKGVNIGMGKPGYFPGEAAIDKEEYARWFEQIGEMDANAIRVYTLHPPGFYEALAEYNAEAEQPLYVFHGVWIDEGPLEETKDAFDADITNAFQKEMKKIVDVIHGEAKIPAQTGHASGLYTTDISPYVAGWIIGIEWYPYMVDQMEKDYPDLGDYEGTYTRTEEASPMEYWLAEQMDVLTTYEIDQYQSMRPLSFTNWVTTDNLGQPAEPLEQEDLASIDPNHIFPKGKAEAVGMFASYHVYPYYPDFLNLEESYTEFEDHRGEKNNYAGYLKDLHESHELPILIAEFGIPASRGKTHENPFGWNQGFISEKEQGQIVKRLYEDILQEELLGGLVFSWQDEWFKRTWNTMDYDNPDRRPYWSNAQTNEQQFGLLSFDRLKVKVDGEDDWEEGATLYEDGKEELQSVMADHDERYLYLKAEVDPEGFGKEKEIQFQISVRPDKGIGLENQNLVSDFRVTIPGEEDAKIEVARDYDVFHYQYVQEKEMTEDPYKDEDFHPIRLALNKGLVRPDTGEEFPFDSYETGVLRYGIGNPESENYDSLADYYYSAKTGILELRLPWMMLNAKDPSQKEFIGDLDEGGLGSSITIDGLNITAAVTEKGKVVESFGFDQPARYTWENWDLPLHEERLKKSYPIIKDIFSTVE</sequence>
<dbReference type="AlphaFoldDB" id="A0A845FAA6"/>
<organism evidence="1 2">
    <name type="scientific">Halobacillus litoralis</name>
    <dbReference type="NCBI Taxonomy" id="45668"/>
    <lineage>
        <taxon>Bacteria</taxon>
        <taxon>Bacillati</taxon>
        <taxon>Bacillota</taxon>
        <taxon>Bacilli</taxon>
        <taxon>Bacillales</taxon>
        <taxon>Bacillaceae</taxon>
        <taxon>Halobacillus</taxon>
    </lineage>
</organism>
<dbReference type="InterPro" id="IPR017853">
    <property type="entry name" value="GH"/>
</dbReference>
<evidence type="ECO:0000313" key="1">
    <source>
        <dbReference type="EMBL" id="MYL70606.1"/>
    </source>
</evidence>
<evidence type="ECO:0008006" key="3">
    <source>
        <dbReference type="Google" id="ProtNLM"/>
    </source>
</evidence>
<accession>A0A845FAA6</accession>
<proteinExistence type="predicted"/>
<dbReference type="GeneID" id="78006748"/>
<dbReference type="EMBL" id="WMFA01000002">
    <property type="protein sequence ID" value="MYL70606.1"/>
    <property type="molecule type" value="Genomic_DNA"/>
</dbReference>
<name>A0A845FAA6_9BACI</name>
<dbReference type="RefSeq" id="WP_160912575.1">
    <property type="nucleotide sequence ID" value="NZ_WMFA01000002.1"/>
</dbReference>
<dbReference type="SUPFAM" id="SSF51445">
    <property type="entry name" value="(Trans)glycosidases"/>
    <property type="match status" value="1"/>
</dbReference>
<evidence type="ECO:0000313" key="2">
    <source>
        <dbReference type="Proteomes" id="UP000450457"/>
    </source>
</evidence>
<dbReference type="Proteomes" id="UP000450457">
    <property type="component" value="Unassembled WGS sequence"/>
</dbReference>
<comment type="caution">
    <text evidence="1">The sequence shown here is derived from an EMBL/GenBank/DDBJ whole genome shotgun (WGS) entry which is preliminary data.</text>
</comment>
<gene>
    <name evidence="1" type="ORF">GLW00_07085</name>
</gene>